<name>A0A830FAA8_9EURY</name>
<dbReference type="EMBL" id="BMPF01000001">
    <property type="protein sequence ID" value="GGL26584.1"/>
    <property type="molecule type" value="Genomic_DNA"/>
</dbReference>
<feature type="region of interest" description="Disordered" evidence="1">
    <location>
        <begin position="1"/>
        <end position="24"/>
    </location>
</feature>
<feature type="compositionally biased region" description="Polar residues" evidence="1">
    <location>
        <begin position="1"/>
        <end position="10"/>
    </location>
</feature>
<dbReference type="Proteomes" id="UP000628840">
    <property type="component" value="Unassembled WGS sequence"/>
</dbReference>
<organism evidence="2 3">
    <name type="scientific">Halarchaeum grantii</name>
    <dbReference type="NCBI Taxonomy" id="1193105"/>
    <lineage>
        <taxon>Archaea</taxon>
        <taxon>Methanobacteriati</taxon>
        <taxon>Methanobacteriota</taxon>
        <taxon>Stenosarchaea group</taxon>
        <taxon>Halobacteria</taxon>
        <taxon>Halobacteriales</taxon>
        <taxon>Halobacteriaceae</taxon>
    </lineage>
</organism>
<keyword evidence="3" id="KW-1185">Reference proteome</keyword>
<dbReference type="OrthoDB" id="256602at2157"/>
<evidence type="ECO:0000313" key="3">
    <source>
        <dbReference type="Proteomes" id="UP000628840"/>
    </source>
</evidence>
<reference evidence="2 3" key="1">
    <citation type="journal article" date="2019" name="Int. J. Syst. Evol. Microbiol.">
        <title>The Global Catalogue of Microorganisms (GCM) 10K type strain sequencing project: providing services to taxonomists for standard genome sequencing and annotation.</title>
        <authorList>
            <consortium name="The Broad Institute Genomics Platform"/>
            <consortium name="The Broad Institute Genome Sequencing Center for Infectious Disease"/>
            <person name="Wu L."/>
            <person name="Ma J."/>
        </authorList>
    </citation>
    <scope>NUCLEOTIDE SEQUENCE [LARGE SCALE GENOMIC DNA]</scope>
    <source>
        <strain evidence="2 3">JCM 19585</strain>
    </source>
</reference>
<accession>A0A830FAA8</accession>
<proteinExistence type="predicted"/>
<dbReference type="RefSeq" id="WP_188879215.1">
    <property type="nucleotide sequence ID" value="NZ_BMPF01000001.1"/>
</dbReference>
<sequence>MTDGLTTPPNWTRDDPEWEEDAGRKYDPRAVVEYEHLDQHLRVVLAPARVPESVAEDGRGYRVDVRYGTAETGLDTDELAAVPSLADAHDVAEDFMRLYTEFGAGGDRTDRIVEDIARAKDRTWQDANDAVTGNVHDPVRA</sequence>
<gene>
    <name evidence="2" type="ORF">GCM10009037_07790</name>
</gene>
<evidence type="ECO:0000256" key="1">
    <source>
        <dbReference type="SAM" id="MobiDB-lite"/>
    </source>
</evidence>
<comment type="caution">
    <text evidence="2">The sequence shown here is derived from an EMBL/GenBank/DDBJ whole genome shotgun (WGS) entry which is preliminary data.</text>
</comment>
<protein>
    <submittedName>
        <fullName evidence="2">Uncharacterized protein</fullName>
    </submittedName>
</protein>
<dbReference type="AlphaFoldDB" id="A0A830FAA8"/>
<evidence type="ECO:0000313" key="2">
    <source>
        <dbReference type="EMBL" id="GGL26584.1"/>
    </source>
</evidence>